<dbReference type="STRING" id="1149755.A0A2J6RTK3"/>
<proteinExistence type="inferred from homology"/>
<dbReference type="EMBL" id="KZ613944">
    <property type="protein sequence ID" value="PMD41852.1"/>
    <property type="molecule type" value="Genomic_DNA"/>
</dbReference>
<evidence type="ECO:0000256" key="2">
    <source>
        <dbReference type="ARBA" id="ARBA00022857"/>
    </source>
</evidence>
<dbReference type="InterPro" id="IPR051122">
    <property type="entry name" value="SDR_DHRS6-like"/>
</dbReference>
<comment type="similarity">
    <text evidence="1">Belongs to the short-chain dehydrogenases/reductases (SDR) family.</text>
</comment>
<sequence length="263" mass="27723">MASPSYKFIHKLQGKRVLIFGGTSGIGYAVAEGCIEHDSTVIISGSNAAKLQTTAERLKSSYPSLPSSQVTTHACDLSNKETLESNVQALLSTITDGGKNKLDHVVFTAGDPRTLTSVSNFSIENFEKNQIVRNLAPLVIAKYLPQYLDKSPDSSYTLTGGFITTKPPPGFGLHAASGGLIEGISRGLAVDLAPVRVNVVAPGVIKTEALKGLPEQALAGLAGATTGKRLGRPEDVAEAYLYCMKDGFVTGSIIHSNGGRFML</sequence>
<dbReference type="PANTHER" id="PTHR43477:SF1">
    <property type="entry name" value="DIHYDROANTICAPSIN 7-DEHYDROGENASE"/>
    <property type="match status" value="1"/>
</dbReference>
<dbReference type="Gene3D" id="3.40.50.720">
    <property type="entry name" value="NAD(P)-binding Rossmann-like Domain"/>
    <property type="match status" value="1"/>
</dbReference>
<dbReference type="AlphaFoldDB" id="A0A2J6RTK3"/>
<reference evidence="4 5" key="1">
    <citation type="submission" date="2016-04" db="EMBL/GenBank/DDBJ databases">
        <title>A degradative enzymes factory behind the ericoid mycorrhizal symbiosis.</title>
        <authorList>
            <consortium name="DOE Joint Genome Institute"/>
            <person name="Martino E."/>
            <person name="Morin E."/>
            <person name="Grelet G."/>
            <person name="Kuo A."/>
            <person name="Kohler A."/>
            <person name="Daghino S."/>
            <person name="Barry K."/>
            <person name="Choi C."/>
            <person name="Cichocki N."/>
            <person name="Clum A."/>
            <person name="Copeland A."/>
            <person name="Hainaut M."/>
            <person name="Haridas S."/>
            <person name="Labutti K."/>
            <person name="Lindquist E."/>
            <person name="Lipzen A."/>
            <person name="Khouja H.-R."/>
            <person name="Murat C."/>
            <person name="Ohm R."/>
            <person name="Olson A."/>
            <person name="Spatafora J."/>
            <person name="Veneault-Fourrey C."/>
            <person name="Henrissat B."/>
            <person name="Grigoriev I."/>
            <person name="Martin F."/>
            <person name="Perotto S."/>
        </authorList>
    </citation>
    <scope>NUCLEOTIDE SEQUENCE [LARGE SCALE GENOMIC DNA]</scope>
    <source>
        <strain evidence="4 5">F</strain>
    </source>
</reference>
<evidence type="ECO:0000256" key="1">
    <source>
        <dbReference type="ARBA" id="ARBA00006484"/>
    </source>
</evidence>
<dbReference type="Proteomes" id="UP000235786">
    <property type="component" value="Unassembled WGS sequence"/>
</dbReference>
<organism evidence="4 5">
    <name type="scientific">Hyaloscypha variabilis (strain UAMH 11265 / GT02V1 / F)</name>
    <name type="common">Meliniomyces variabilis</name>
    <dbReference type="NCBI Taxonomy" id="1149755"/>
    <lineage>
        <taxon>Eukaryota</taxon>
        <taxon>Fungi</taxon>
        <taxon>Dikarya</taxon>
        <taxon>Ascomycota</taxon>
        <taxon>Pezizomycotina</taxon>
        <taxon>Leotiomycetes</taxon>
        <taxon>Helotiales</taxon>
        <taxon>Hyaloscyphaceae</taxon>
        <taxon>Hyaloscypha</taxon>
        <taxon>Hyaloscypha variabilis</taxon>
    </lineage>
</organism>
<protein>
    <submittedName>
        <fullName evidence="4">Putative short-chain dehydrogenase</fullName>
    </submittedName>
</protein>
<dbReference type="OrthoDB" id="294295at2759"/>
<evidence type="ECO:0000256" key="3">
    <source>
        <dbReference type="ARBA" id="ARBA00023002"/>
    </source>
</evidence>
<dbReference type="Pfam" id="PF23441">
    <property type="entry name" value="SDR"/>
    <property type="match status" value="1"/>
</dbReference>
<keyword evidence="5" id="KW-1185">Reference proteome</keyword>
<dbReference type="PANTHER" id="PTHR43477">
    <property type="entry name" value="DIHYDROANTICAPSIN 7-DEHYDROGENASE"/>
    <property type="match status" value="1"/>
</dbReference>
<keyword evidence="3" id="KW-0560">Oxidoreductase</keyword>
<dbReference type="PRINTS" id="PR00081">
    <property type="entry name" value="GDHRDH"/>
</dbReference>
<dbReference type="InterPro" id="IPR036291">
    <property type="entry name" value="NAD(P)-bd_dom_sf"/>
</dbReference>
<dbReference type="GO" id="GO:0016491">
    <property type="term" value="F:oxidoreductase activity"/>
    <property type="evidence" value="ECO:0007669"/>
    <property type="project" value="UniProtKB-KW"/>
</dbReference>
<dbReference type="CDD" id="cd05233">
    <property type="entry name" value="SDR_c"/>
    <property type="match status" value="1"/>
</dbReference>
<name>A0A2J6RTK3_HYAVF</name>
<dbReference type="InterPro" id="IPR057571">
    <property type="entry name" value="SDR_PhqE-like"/>
</dbReference>
<dbReference type="InterPro" id="IPR002347">
    <property type="entry name" value="SDR_fam"/>
</dbReference>
<gene>
    <name evidence="4" type="ORF">L207DRAFT_332674</name>
</gene>
<accession>A0A2J6RTK3</accession>
<dbReference type="SUPFAM" id="SSF51735">
    <property type="entry name" value="NAD(P)-binding Rossmann-fold domains"/>
    <property type="match status" value="1"/>
</dbReference>
<evidence type="ECO:0000313" key="5">
    <source>
        <dbReference type="Proteomes" id="UP000235786"/>
    </source>
</evidence>
<keyword evidence="2" id="KW-0521">NADP</keyword>
<evidence type="ECO:0000313" key="4">
    <source>
        <dbReference type="EMBL" id="PMD41852.1"/>
    </source>
</evidence>